<organism evidence="1 2">
    <name type="scientific">Thermatribacter velox</name>
    <dbReference type="NCBI Taxonomy" id="3039681"/>
    <lineage>
        <taxon>Bacteria</taxon>
        <taxon>Pseudomonadati</taxon>
        <taxon>Atribacterota</taxon>
        <taxon>Atribacteria</taxon>
        <taxon>Atribacterales</taxon>
        <taxon>Thermatribacteraceae</taxon>
        <taxon>Thermatribacter</taxon>
    </lineage>
</organism>
<evidence type="ECO:0000313" key="1">
    <source>
        <dbReference type="EMBL" id="WZL75549.1"/>
    </source>
</evidence>
<evidence type="ECO:0008006" key="3">
    <source>
        <dbReference type="Google" id="ProtNLM"/>
    </source>
</evidence>
<dbReference type="RefSeq" id="WP_369017698.1">
    <property type="nucleotide sequence ID" value="NZ_CP121689.1"/>
</dbReference>
<proteinExistence type="predicted"/>
<gene>
    <name evidence="1" type="ORF">QBE54_08105</name>
</gene>
<dbReference type="EMBL" id="CP121689">
    <property type="protein sequence ID" value="WZL75549.1"/>
    <property type="molecule type" value="Genomic_DNA"/>
</dbReference>
<sequence>MTESEALDFASCSGKEVECSTGFARDFGIGESLIYTWKRTFREEPQDPFPGKGNLRKDEAYVR</sequence>
<accession>A0ABZ2Y997</accession>
<protein>
    <recommendedName>
        <fullName evidence="3">Transposase</fullName>
    </recommendedName>
</protein>
<dbReference type="Proteomes" id="UP001461341">
    <property type="component" value="Chromosome"/>
</dbReference>
<keyword evidence="2" id="KW-1185">Reference proteome</keyword>
<evidence type="ECO:0000313" key="2">
    <source>
        <dbReference type="Proteomes" id="UP001461341"/>
    </source>
</evidence>
<name>A0ABZ2Y997_9BACT</name>
<reference evidence="1 2" key="1">
    <citation type="submission" date="2023-03" db="EMBL/GenBank/DDBJ databases">
        <title>Novel Species.</title>
        <authorList>
            <person name="Ma S."/>
        </authorList>
    </citation>
    <scope>NUCLEOTIDE SEQUENCE [LARGE SCALE GENOMIC DNA]</scope>
    <source>
        <strain evidence="1 2">B11</strain>
    </source>
</reference>